<reference evidence="1" key="1">
    <citation type="submission" date="2021-10" db="EMBL/GenBank/DDBJ databases">
        <title>Melipona bicolor Genome sequencing and assembly.</title>
        <authorList>
            <person name="Araujo N.S."/>
            <person name="Arias M.C."/>
        </authorList>
    </citation>
    <scope>NUCLEOTIDE SEQUENCE</scope>
    <source>
        <strain evidence="1">USP_2M_L1-L4_2017</strain>
        <tissue evidence="1">Whole body</tissue>
    </source>
</reference>
<dbReference type="Proteomes" id="UP001177670">
    <property type="component" value="Unassembled WGS sequence"/>
</dbReference>
<keyword evidence="2" id="KW-1185">Reference proteome</keyword>
<protein>
    <submittedName>
        <fullName evidence="1">Uncharacterized protein</fullName>
    </submittedName>
</protein>
<sequence>MDSSTCSIQRASFSCKKFCQGQTRHVASFAKNFCTRALVVAFREVKSVLPNQTDLSYLRIGSTNDWRDRHTQKQNSYTQAPCFTMTKVRNEPRTARGFSSFSHSCSSKNHQINITRRDRGCSLFFFPPSLRFTR</sequence>
<evidence type="ECO:0000313" key="1">
    <source>
        <dbReference type="EMBL" id="KAK1122274.1"/>
    </source>
</evidence>
<evidence type="ECO:0000313" key="2">
    <source>
        <dbReference type="Proteomes" id="UP001177670"/>
    </source>
</evidence>
<organism evidence="1 2">
    <name type="scientific">Melipona bicolor</name>
    <dbReference type="NCBI Taxonomy" id="60889"/>
    <lineage>
        <taxon>Eukaryota</taxon>
        <taxon>Metazoa</taxon>
        <taxon>Ecdysozoa</taxon>
        <taxon>Arthropoda</taxon>
        <taxon>Hexapoda</taxon>
        <taxon>Insecta</taxon>
        <taxon>Pterygota</taxon>
        <taxon>Neoptera</taxon>
        <taxon>Endopterygota</taxon>
        <taxon>Hymenoptera</taxon>
        <taxon>Apocrita</taxon>
        <taxon>Aculeata</taxon>
        <taxon>Apoidea</taxon>
        <taxon>Anthophila</taxon>
        <taxon>Apidae</taxon>
        <taxon>Melipona</taxon>
    </lineage>
</organism>
<accession>A0AA40FNZ3</accession>
<proteinExistence type="predicted"/>
<dbReference type="EMBL" id="JAHYIQ010000023">
    <property type="protein sequence ID" value="KAK1122274.1"/>
    <property type="molecule type" value="Genomic_DNA"/>
</dbReference>
<gene>
    <name evidence="1" type="ORF">K0M31_009497</name>
</gene>
<dbReference type="AlphaFoldDB" id="A0AA40FNZ3"/>
<comment type="caution">
    <text evidence="1">The sequence shown here is derived from an EMBL/GenBank/DDBJ whole genome shotgun (WGS) entry which is preliminary data.</text>
</comment>
<name>A0AA40FNZ3_9HYME</name>